<proteinExistence type="predicted"/>
<organism evidence="1">
    <name type="scientific">Micrurus spixii</name>
    <name type="common">Amazon coral snake</name>
    <dbReference type="NCBI Taxonomy" id="129469"/>
    <lineage>
        <taxon>Eukaryota</taxon>
        <taxon>Metazoa</taxon>
        <taxon>Chordata</taxon>
        <taxon>Craniata</taxon>
        <taxon>Vertebrata</taxon>
        <taxon>Euteleostomi</taxon>
        <taxon>Lepidosauria</taxon>
        <taxon>Squamata</taxon>
        <taxon>Bifurcata</taxon>
        <taxon>Unidentata</taxon>
        <taxon>Episquamata</taxon>
        <taxon>Toxicofera</taxon>
        <taxon>Serpentes</taxon>
        <taxon>Colubroidea</taxon>
        <taxon>Elapidae</taxon>
        <taxon>Elapinae</taxon>
        <taxon>Micrurus</taxon>
    </lineage>
</organism>
<dbReference type="PANTHER" id="PTHR35617:SF3">
    <property type="entry name" value="CORE-BINDING (CB) DOMAIN-CONTAINING PROTEIN"/>
    <property type="match status" value="1"/>
</dbReference>
<reference evidence="1" key="2">
    <citation type="submission" date="2017-11" db="EMBL/GenBank/DDBJ databases">
        <title>Coralsnake Venomics: Analyses of Venom Gland Transcriptomes and Proteomes of Six Brazilian Taxa.</title>
        <authorList>
            <person name="Aird S.D."/>
            <person name="Jorge da Silva N."/>
            <person name="Qiu L."/>
            <person name="Villar-Briones A."/>
            <person name="Aparecida-Saddi V."/>
            <person name="Campos-Telles M.P."/>
            <person name="Grau M."/>
            <person name="Mikheyev A.S."/>
        </authorList>
    </citation>
    <scope>NUCLEOTIDE SEQUENCE</scope>
    <source>
        <tissue evidence="1">Venom_gland</tissue>
    </source>
</reference>
<sequence length="99" mass="10825">MIGRWLKATIAKAYEIQSLQVPRGITAHSTRSASTSAAWATQASISDICRAATWSSPSPFIRHYKIAVFASADASFGRRVLHHVHSDRGETPAQTETFP</sequence>
<dbReference type="EMBL" id="IACM01037900">
    <property type="protein sequence ID" value="LAB23596.1"/>
    <property type="molecule type" value="Transcribed_RNA"/>
</dbReference>
<reference evidence="1" key="1">
    <citation type="submission" date="2017-07" db="EMBL/GenBank/DDBJ databases">
        <authorList>
            <person name="Mikheyev A."/>
            <person name="Grau M."/>
        </authorList>
    </citation>
    <scope>NUCLEOTIDE SEQUENCE</scope>
    <source>
        <tissue evidence="1">Venom_gland</tissue>
    </source>
</reference>
<name>A0A2D4LRZ9_9SAUR</name>
<evidence type="ECO:0000313" key="1">
    <source>
        <dbReference type="EMBL" id="LAB23596.1"/>
    </source>
</evidence>
<protein>
    <submittedName>
        <fullName evidence="1">Uncharacterized protein</fullName>
    </submittedName>
</protein>
<dbReference type="PANTHER" id="PTHR35617">
    <property type="entry name" value="PHAGE_INTEGRASE DOMAIN-CONTAINING PROTEIN"/>
    <property type="match status" value="1"/>
</dbReference>
<dbReference type="AlphaFoldDB" id="A0A2D4LRZ9"/>
<accession>A0A2D4LRZ9</accession>